<keyword evidence="2" id="KW-1185">Reference proteome</keyword>
<organism evidence="1 2">
    <name type="scientific">Sphaerodactylus townsendi</name>
    <dbReference type="NCBI Taxonomy" id="933632"/>
    <lineage>
        <taxon>Eukaryota</taxon>
        <taxon>Metazoa</taxon>
        <taxon>Chordata</taxon>
        <taxon>Craniata</taxon>
        <taxon>Vertebrata</taxon>
        <taxon>Euteleostomi</taxon>
        <taxon>Lepidosauria</taxon>
        <taxon>Squamata</taxon>
        <taxon>Bifurcata</taxon>
        <taxon>Gekkota</taxon>
        <taxon>Sphaerodactylidae</taxon>
        <taxon>Sphaerodactylus</taxon>
    </lineage>
</organism>
<evidence type="ECO:0000313" key="1">
    <source>
        <dbReference type="EMBL" id="KAH7989235.1"/>
    </source>
</evidence>
<reference evidence="1" key="1">
    <citation type="submission" date="2021-08" db="EMBL/GenBank/DDBJ databases">
        <title>The first chromosome-level gecko genome reveals the dynamic sex chromosomes of Neotropical dwarf geckos (Sphaerodactylidae: Sphaerodactylus).</title>
        <authorList>
            <person name="Pinto B.J."/>
            <person name="Keating S.E."/>
            <person name="Gamble T."/>
        </authorList>
    </citation>
    <scope>NUCLEOTIDE SEQUENCE</scope>
    <source>
        <strain evidence="1">TG3544</strain>
    </source>
</reference>
<sequence>MKAWQSVQDRVGHRGFEAQEKPSFCFLEEDPGICRGMISKYFYNKESQLCEKFMYGGCLGNQNNFDFLKECQDICEDSPNSCNRKKRRPFLVSTTVPRCKAG</sequence>
<accession>A0ACB8EA03</accession>
<evidence type="ECO:0000313" key="2">
    <source>
        <dbReference type="Proteomes" id="UP000827872"/>
    </source>
</evidence>
<dbReference type="EMBL" id="CM037627">
    <property type="protein sequence ID" value="KAH7989235.1"/>
    <property type="molecule type" value="Genomic_DNA"/>
</dbReference>
<comment type="caution">
    <text evidence="1">The sequence shown here is derived from an EMBL/GenBank/DDBJ whole genome shotgun (WGS) entry which is preliminary data.</text>
</comment>
<proteinExistence type="predicted"/>
<protein>
    <submittedName>
        <fullName evidence="1">Uncharacterized protein</fullName>
    </submittedName>
</protein>
<name>A0ACB8EA03_9SAUR</name>
<dbReference type="Proteomes" id="UP000827872">
    <property type="component" value="Linkage Group LG14"/>
</dbReference>
<gene>
    <name evidence="1" type="ORF">K3G42_004882</name>
</gene>